<feature type="transmembrane region" description="Helical" evidence="10">
    <location>
        <begin position="24"/>
        <end position="44"/>
    </location>
</feature>
<keyword evidence="6" id="KW-1003">Cell membrane</keyword>
<comment type="similarity">
    <text evidence="3">Belongs to the nicotinamide ribonucleoside (NR) uptake permease (TC 4.B.1) family.</text>
</comment>
<dbReference type="RefSeq" id="WP_273687496.1">
    <property type="nucleotide sequence ID" value="NZ_CP117411.1"/>
</dbReference>
<comment type="subcellular location">
    <subcellularLocation>
        <location evidence="2">Cell membrane</location>
        <topology evidence="2">Multi-pass membrane protein</topology>
    </subcellularLocation>
</comment>
<dbReference type="Pfam" id="PF04973">
    <property type="entry name" value="NMN_transporter"/>
    <property type="match status" value="1"/>
</dbReference>
<name>A0ABY7TKP3_9SPHN</name>
<reference evidence="11 12" key="1">
    <citation type="submission" date="2023-02" db="EMBL/GenBank/DDBJ databases">
        <title>Genome sequence of Sphingomonas naphthae.</title>
        <authorList>
            <person name="Kim S."/>
            <person name="Heo J."/>
            <person name="Kwon S.-W."/>
        </authorList>
    </citation>
    <scope>NUCLEOTIDE SEQUENCE [LARGE SCALE GENOMIC DNA]</scope>
    <source>
        <strain evidence="11 12">KACC 18716</strain>
    </source>
</reference>
<gene>
    <name evidence="11" type="primary">pnuC</name>
    <name evidence="11" type="ORF">PQ455_17320</name>
</gene>
<feature type="transmembrane region" description="Helical" evidence="10">
    <location>
        <begin position="140"/>
        <end position="157"/>
    </location>
</feature>
<dbReference type="Proteomes" id="UP001220395">
    <property type="component" value="Chromosome"/>
</dbReference>
<evidence type="ECO:0000313" key="12">
    <source>
        <dbReference type="Proteomes" id="UP001220395"/>
    </source>
</evidence>
<evidence type="ECO:0000313" key="11">
    <source>
        <dbReference type="EMBL" id="WCT73346.1"/>
    </source>
</evidence>
<dbReference type="NCBIfam" id="TIGR01528">
    <property type="entry name" value="NMN_trans_PnuC"/>
    <property type="match status" value="1"/>
</dbReference>
<sequence length="192" mass="21443">MSPLEIIAVCLGLANIALLIRRSIWNYPFGLAMVALYGVIFFTARLYSDALLQIFFFVLQLYGWWAWGQAEGDEDGNVRVERLTAAQWGMYLGGAACAAAAWGTLMHRFTDAAAPWWDATIAMLSITAQIMLARRYLENWMLWIAVDVIAIPLYWSRGLPLTAGLYGLFLVMSAIGLRAWWRMRPGTAAVAA</sequence>
<evidence type="ECO:0000256" key="9">
    <source>
        <dbReference type="ARBA" id="ARBA00023136"/>
    </source>
</evidence>
<feature type="transmembrane region" description="Helical" evidence="10">
    <location>
        <begin position="50"/>
        <end position="67"/>
    </location>
</feature>
<protein>
    <recommendedName>
        <fullName evidence="4">Nicotinamide riboside transporter PnuC</fullName>
    </recommendedName>
</protein>
<dbReference type="PANTHER" id="PTHR36122">
    <property type="entry name" value="NICOTINAMIDE RIBOSIDE TRANSPORTER PNUC"/>
    <property type="match status" value="1"/>
</dbReference>
<feature type="transmembrane region" description="Helical" evidence="10">
    <location>
        <begin position="88"/>
        <end position="109"/>
    </location>
</feature>
<feature type="transmembrane region" description="Helical" evidence="10">
    <location>
        <begin position="163"/>
        <end position="181"/>
    </location>
</feature>
<evidence type="ECO:0000256" key="2">
    <source>
        <dbReference type="ARBA" id="ARBA00004651"/>
    </source>
</evidence>
<dbReference type="InterPro" id="IPR006419">
    <property type="entry name" value="NMN_transpt_PnuC"/>
</dbReference>
<evidence type="ECO:0000256" key="7">
    <source>
        <dbReference type="ARBA" id="ARBA00022692"/>
    </source>
</evidence>
<keyword evidence="5" id="KW-0813">Transport</keyword>
<keyword evidence="12" id="KW-1185">Reference proteome</keyword>
<evidence type="ECO:0000256" key="8">
    <source>
        <dbReference type="ARBA" id="ARBA00022989"/>
    </source>
</evidence>
<evidence type="ECO:0000256" key="10">
    <source>
        <dbReference type="SAM" id="Phobius"/>
    </source>
</evidence>
<keyword evidence="7 10" id="KW-0812">Transmembrane</keyword>
<comment type="function">
    <text evidence="1">Required for nicotinamide riboside transport across the inner membrane.</text>
</comment>
<proteinExistence type="inferred from homology"/>
<evidence type="ECO:0000256" key="5">
    <source>
        <dbReference type="ARBA" id="ARBA00022448"/>
    </source>
</evidence>
<accession>A0ABY7TKP3</accession>
<dbReference type="EMBL" id="CP117411">
    <property type="protein sequence ID" value="WCT73346.1"/>
    <property type="molecule type" value="Genomic_DNA"/>
</dbReference>
<evidence type="ECO:0000256" key="3">
    <source>
        <dbReference type="ARBA" id="ARBA00006669"/>
    </source>
</evidence>
<dbReference type="PANTHER" id="PTHR36122:SF2">
    <property type="entry name" value="NICOTINAMIDE RIBOSIDE TRANSPORTER PNUC"/>
    <property type="match status" value="1"/>
</dbReference>
<organism evidence="11 12">
    <name type="scientific">Sphingomonas naphthae</name>
    <dbReference type="NCBI Taxonomy" id="1813468"/>
    <lineage>
        <taxon>Bacteria</taxon>
        <taxon>Pseudomonadati</taxon>
        <taxon>Pseudomonadota</taxon>
        <taxon>Alphaproteobacteria</taxon>
        <taxon>Sphingomonadales</taxon>
        <taxon>Sphingomonadaceae</taxon>
        <taxon>Sphingomonas</taxon>
    </lineage>
</organism>
<evidence type="ECO:0000256" key="4">
    <source>
        <dbReference type="ARBA" id="ARBA00017522"/>
    </source>
</evidence>
<keyword evidence="9 10" id="KW-0472">Membrane</keyword>
<evidence type="ECO:0000256" key="1">
    <source>
        <dbReference type="ARBA" id="ARBA00002672"/>
    </source>
</evidence>
<evidence type="ECO:0000256" key="6">
    <source>
        <dbReference type="ARBA" id="ARBA00022475"/>
    </source>
</evidence>
<keyword evidence="8 10" id="KW-1133">Transmembrane helix</keyword>